<accession>B9YA14</accession>
<feature type="transmembrane region" description="Helical" evidence="1">
    <location>
        <begin position="23"/>
        <end position="41"/>
    </location>
</feature>
<dbReference type="AlphaFoldDB" id="B9YA14"/>
<organism evidence="2 3">
    <name type="scientific">Holdemania filiformis DSM 12042</name>
    <dbReference type="NCBI Taxonomy" id="545696"/>
    <lineage>
        <taxon>Bacteria</taxon>
        <taxon>Bacillati</taxon>
        <taxon>Bacillota</taxon>
        <taxon>Erysipelotrichia</taxon>
        <taxon>Erysipelotrichales</taxon>
        <taxon>Erysipelotrichaceae</taxon>
        <taxon>Holdemania</taxon>
    </lineage>
</organism>
<keyword evidence="1" id="KW-0472">Membrane</keyword>
<evidence type="ECO:0000313" key="3">
    <source>
        <dbReference type="Proteomes" id="UP000005950"/>
    </source>
</evidence>
<dbReference type="STRING" id="545696.HOLDEFILI_02671"/>
<dbReference type="EMBL" id="ACCF01000160">
    <property type="protein sequence ID" value="EEF67173.1"/>
    <property type="molecule type" value="Genomic_DNA"/>
</dbReference>
<name>B9YA14_9FIRM</name>
<reference evidence="2 3" key="1">
    <citation type="submission" date="2008-12" db="EMBL/GenBank/DDBJ databases">
        <authorList>
            <person name="Fulton L."/>
            <person name="Clifton S."/>
            <person name="Fulton B."/>
            <person name="Xu J."/>
            <person name="Minx P."/>
            <person name="Pepin K.H."/>
            <person name="Johnson M."/>
            <person name="Bhonagiri V."/>
            <person name="Nash W.E."/>
            <person name="Mardis E.R."/>
            <person name="Wilson R.K."/>
        </authorList>
    </citation>
    <scope>NUCLEOTIDE SEQUENCE [LARGE SCALE GENOMIC DNA]</scope>
    <source>
        <strain evidence="2 3">DSM 12042</strain>
    </source>
</reference>
<evidence type="ECO:0000256" key="1">
    <source>
        <dbReference type="SAM" id="Phobius"/>
    </source>
</evidence>
<comment type="caution">
    <text evidence="2">The sequence shown here is derived from an EMBL/GenBank/DDBJ whole genome shotgun (WGS) entry which is preliminary data.</text>
</comment>
<sequence>MKHNFIAFYYTRKSVKWNNLKRIFPFFLPFCAVFLIFYILFQKALVNMNLCSFAAGCPLFSSLK</sequence>
<dbReference type="Proteomes" id="UP000005950">
    <property type="component" value="Unassembled WGS sequence"/>
</dbReference>
<protein>
    <submittedName>
        <fullName evidence="2">Uncharacterized protein</fullName>
    </submittedName>
</protein>
<keyword evidence="1" id="KW-0812">Transmembrane</keyword>
<reference evidence="2 3" key="2">
    <citation type="submission" date="2009-02" db="EMBL/GenBank/DDBJ databases">
        <title>Draft genome sequence of Holdemania filiformis DSM 12042.</title>
        <authorList>
            <person name="Sudarsanam P."/>
            <person name="Ley R."/>
            <person name="Guruge J."/>
            <person name="Turnbaugh P.J."/>
            <person name="Mahowald M."/>
            <person name="Liep D."/>
            <person name="Gordon J."/>
        </authorList>
    </citation>
    <scope>NUCLEOTIDE SEQUENCE [LARGE SCALE GENOMIC DNA]</scope>
    <source>
        <strain evidence="2 3">DSM 12042</strain>
    </source>
</reference>
<gene>
    <name evidence="2" type="ORF">HOLDEFILI_02671</name>
</gene>
<proteinExistence type="predicted"/>
<dbReference type="HOGENOM" id="CLU_2861667_0_0_9"/>
<keyword evidence="1" id="KW-1133">Transmembrane helix</keyword>
<evidence type="ECO:0000313" key="2">
    <source>
        <dbReference type="EMBL" id="EEF67173.1"/>
    </source>
</evidence>